<dbReference type="RefSeq" id="WP_258789702.1">
    <property type="nucleotide sequence ID" value="NZ_JANUGQ010000022.1"/>
</dbReference>
<dbReference type="Proteomes" id="UP001431313">
    <property type="component" value="Unassembled WGS sequence"/>
</dbReference>
<gene>
    <name evidence="1" type="ORF">NX801_22720</name>
</gene>
<organism evidence="1 2">
    <name type="scientific">Streptomyces pyxinae</name>
    <dbReference type="NCBI Taxonomy" id="2970734"/>
    <lineage>
        <taxon>Bacteria</taxon>
        <taxon>Bacillati</taxon>
        <taxon>Actinomycetota</taxon>
        <taxon>Actinomycetes</taxon>
        <taxon>Kitasatosporales</taxon>
        <taxon>Streptomycetaceae</taxon>
        <taxon>Streptomyces</taxon>
    </lineage>
</organism>
<name>A0ABT2CP05_9ACTN</name>
<dbReference type="EMBL" id="JANUGQ010000022">
    <property type="protein sequence ID" value="MCS0638416.1"/>
    <property type="molecule type" value="Genomic_DNA"/>
</dbReference>
<sequence length="239" mass="24287">MDQSGPTTRLSDAVRDLAAQVVSALRSGGHSPVGGAFPPSTGDDEITVAAVRVLGADTLLPDALSFRPADPAAVALVARAVRAFPPGASPAPTTAWSHWAMAGALRRLAPGSAEPGGSGEPGGATAEPDTAWLEYAPWPVLTHQLAVLAALAVPGCDSGIARVAAARPVDVARGFVRAVRRRDWLQAAGAGRWLTLLDGVPDTLGLGTGLEFVGLMGGTDPRVVLHLRAAGLLRTGVPV</sequence>
<evidence type="ECO:0000313" key="2">
    <source>
        <dbReference type="Proteomes" id="UP001431313"/>
    </source>
</evidence>
<comment type="caution">
    <text evidence="1">The sequence shown here is derived from an EMBL/GenBank/DDBJ whole genome shotgun (WGS) entry which is preliminary data.</text>
</comment>
<protein>
    <submittedName>
        <fullName evidence="1">Uncharacterized protein</fullName>
    </submittedName>
</protein>
<proteinExistence type="predicted"/>
<accession>A0ABT2CP05</accession>
<reference evidence="1" key="1">
    <citation type="submission" date="2022-08" db="EMBL/GenBank/DDBJ databases">
        <authorList>
            <person name="Somphong A."/>
            <person name="Phongsopitanun W."/>
        </authorList>
    </citation>
    <scope>NUCLEOTIDE SEQUENCE</scope>
    <source>
        <strain evidence="1">LP05-1</strain>
    </source>
</reference>
<keyword evidence="2" id="KW-1185">Reference proteome</keyword>
<evidence type="ECO:0000313" key="1">
    <source>
        <dbReference type="EMBL" id="MCS0638416.1"/>
    </source>
</evidence>